<dbReference type="SUPFAM" id="SSF49777">
    <property type="entry name" value="PEBP-like"/>
    <property type="match status" value="1"/>
</dbReference>
<evidence type="ECO:0008006" key="3">
    <source>
        <dbReference type="Google" id="ProtNLM"/>
    </source>
</evidence>
<sequence>MPSNKSVQAGLGLLEKGPSKVLGLTIGNHNITEPGQYVPRADAGSPPQLTLLGASRSKSYVVIALDLDAPYPSFDKLGPILHWVQPGLKLEAGASPGTTGSTAPLEASEPFIANYIGPAPPPGSAPHRYVFFLYEQPEAFDGVKKFAPKNGQTLGAFSRMWANLEDWEKKLGLGEVVAVNYFKSN</sequence>
<evidence type="ECO:0000313" key="1">
    <source>
        <dbReference type="EMBL" id="ROW07038.1"/>
    </source>
</evidence>
<keyword evidence="2" id="KW-1185">Reference proteome</keyword>
<dbReference type="InterPro" id="IPR035810">
    <property type="entry name" value="PEBP_euk"/>
</dbReference>
<dbReference type="InParanoid" id="A0A423WUA5"/>
<evidence type="ECO:0000313" key="2">
    <source>
        <dbReference type="Proteomes" id="UP000285146"/>
    </source>
</evidence>
<dbReference type="InterPro" id="IPR036610">
    <property type="entry name" value="PEBP-like_sf"/>
</dbReference>
<dbReference type="EMBL" id="LKEB01000040">
    <property type="protein sequence ID" value="ROW07038.1"/>
    <property type="molecule type" value="Genomic_DNA"/>
</dbReference>
<dbReference type="GO" id="GO:0030414">
    <property type="term" value="F:peptidase inhibitor activity"/>
    <property type="evidence" value="ECO:0007669"/>
    <property type="project" value="TreeGrafter"/>
</dbReference>
<dbReference type="AlphaFoldDB" id="A0A423WUA5"/>
<dbReference type="PANTHER" id="PTHR11362">
    <property type="entry name" value="PHOSPHATIDYLETHANOLAMINE-BINDING PROTEIN"/>
    <property type="match status" value="1"/>
</dbReference>
<dbReference type="Proteomes" id="UP000285146">
    <property type="component" value="Unassembled WGS sequence"/>
</dbReference>
<dbReference type="OrthoDB" id="2506647at2759"/>
<proteinExistence type="predicted"/>
<reference evidence="1 2" key="1">
    <citation type="submission" date="2015-09" db="EMBL/GenBank/DDBJ databases">
        <title>Host preference determinants of Valsa canker pathogens revealed by comparative genomics.</title>
        <authorList>
            <person name="Yin Z."/>
            <person name="Huang L."/>
        </authorList>
    </citation>
    <scope>NUCLEOTIDE SEQUENCE [LARGE SCALE GENOMIC DNA]</scope>
    <source>
        <strain evidence="1 2">SXYLt</strain>
    </source>
</reference>
<name>A0A423WUA5_9PEZI</name>
<accession>A0A423WUA5</accession>
<dbReference type="GO" id="GO:0005543">
    <property type="term" value="F:phospholipid binding"/>
    <property type="evidence" value="ECO:0007669"/>
    <property type="project" value="TreeGrafter"/>
</dbReference>
<comment type="caution">
    <text evidence="1">The sequence shown here is derived from an EMBL/GenBank/DDBJ whole genome shotgun (WGS) entry which is preliminary data.</text>
</comment>
<dbReference type="Pfam" id="PF01161">
    <property type="entry name" value="PBP"/>
    <property type="match status" value="1"/>
</dbReference>
<dbReference type="STRING" id="1230097.A0A423WUA5"/>
<protein>
    <recommendedName>
        <fullName evidence="3">Phosphatidylethanolamine-binding protein</fullName>
    </recommendedName>
</protein>
<dbReference type="PANTHER" id="PTHR11362:SF78">
    <property type="entry name" value="PROTEASE INHIBITOR"/>
    <property type="match status" value="1"/>
</dbReference>
<dbReference type="InterPro" id="IPR008914">
    <property type="entry name" value="PEBP"/>
</dbReference>
<gene>
    <name evidence="1" type="ORF">VPNG_06602</name>
</gene>
<organism evidence="1 2">
    <name type="scientific">Cytospora leucostoma</name>
    <dbReference type="NCBI Taxonomy" id="1230097"/>
    <lineage>
        <taxon>Eukaryota</taxon>
        <taxon>Fungi</taxon>
        <taxon>Dikarya</taxon>
        <taxon>Ascomycota</taxon>
        <taxon>Pezizomycotina</taxon>
        <taxon>Sordariomycetes</taxon>
        <taxon>Sordariomycetidae</taxon>
        <taxon>Diaporthales</taxon>
        <taxon>Cytosporaceae</taxon>
        <taxon>Cytospora</taxon>
    </lineage>
</organism>
<dbReference type="CDD" id="cd00866">
    <property type="entry name" value="PEBP_euk"/>
    <property type="match status" value="1"/>
</dbReference>
<dbReference type="GO" id="GO:0030162">
    <property type="term" value="P:regulation of proteolysis"/>
    <property type="evidence" value="ECO:0007669"/>
    <property type="project" value="TreeGrafter"/>
</dbReference>
<dbReference type="GO" id="GO:0046578">
    <property type="term" value="P:regulation of Ras protein signal transduction"/>
    <property type="evidence" value="ECO:0007669"/>
    <property type="project" value="TreeGrafter"/>
</dbReference>
<dbReference type="Gene3D" id="3.90.280.10">
    <property type="entry name" value="PEBP-like"/>
    <property type="match status" value="1"/>
</dbReference>